<dbReference type="OrthoDB" id="3172332at2759"/>
<sequence>MFQLWTSLWRVPIERGNTSTQRSKSTAPSPSPEPSYTAVFAPPPAISSFPPPVPVGVSFQDEREYQYFCHFRDITVVELANGFEPTLWSPYVLRACDNPSIRQLVVATAALSIAVKTPPLRLWNPSNDHHHQYALQKYGQALKGIREMVGGGQDSTRIALISALLIFCFESLHGDLGRAVTHVQSAVEMIIKRLSNLPQPHYFSR</sequence>
<evidence type="ECO:0000313" key="8">
    <source>
        <dbReference type="EMBL" id="KUJ08748.1"/>
    </source>
</evidence>
<dbReference type="GO" id="GO:0046872">
    <property type="term" value="F:metal ion binding"/>
    <property type="evidence" value="ECO:0007669"/>
    <property type="project" value="UniProtKB-KW"/>
</dbReference>
<dbReference type="GO" id="GO:0003677">
    <property type="term" value="F:DNA binding"/>
    <property type="evidence" value="ECO:0007669"/>
    <property type="project" value="UniProtKB-KW"/>
</dbReference>
<evidence type="ECO:0000256" key="7">
    <source>
        <dbReference type="SAM" id="MobiDB-lite"/>
    </source>
</evidence>
<feature type="compositionally biased region" description="Polar residues" evidence="7">
    <location>
        <begin position="16"/>
        <end position="28"/>
    </location>
</feature>
<feature type="region of interest" description="Disordered" evidence="7">
    <location>
        <begin position="16"/>
        <end position="35"/>
    </location>
</feature>
<keyword evidence="4" id="KW-0238">DNA-binding</keyword>
<dbReference type="KEGG" id="psco:LY89DRAFT_542427"/>
<keyword evidence="5" id="KW-0804">Transcription</keyword>
<dbReference type="Proteomes" id="UP000070700">
    <property type="component" value="Unassembled WGS sequence"/>
</dbReference>
<dbReference type="InterPro" id="IPR021858">
    <property type="entry name" value="Fun_TF"/>
</dbReference>
<keyword evidence="1" id="KW-0479">Metal-binding</keyword>
<keyword evidence="9" id="KW-1185">Reference proteome</keyword>
<evidence type="ECO:0000256" key="4">
    <source>
        <dbReference type="ARBA" id="ARBA00023125"/>
    </source>
</evidence>
<evidence type="ECO:0000256" key="6">
    <source>
        <dbReference type="ARBA" id="ARBA00023242"/>
    </source>
</evidence>
<evidence type="ECO:0000256" key="5">
    <source>
        <dbReference type="ARBA" id="ARBA00023163"/>
    </source>
</evidence>
<gene>
    <name evidence="8" type="ORF">LY89DRAFT_542427</name>
</gene>
<dbReference type="EMBL" id="KQ947434">
    <property type="protein sequence ID" value="KUJ08748.1"/>
    <property type="molecule type" value="Genomic_DNA"/>
</dbReference>
<dbReference type="AlphaFoldDB" id="A0A132B8L7"/>
<accession>A0A132B8L7</accession>
<reference evidence="8 9" key="1">
    <citation type="submission" date="2015-10" db="EMBL/GenBank/DDBJ databases">
        <title>Full genome of DAOMC 229536 Phialocephala scopiformis, a fungal endophyte of spruce producing the potent anti-insectan compound rugulosin.</title>
        <authorList>
            <consortium name="DOE Joint Genome Institute"/>
            <person name="Walker A.K."/>
            <person name="Frasz S.L."/>
            <person name="Seifert K.A."/>
            <person name="Miller J.D."/>
            <person name="Mondo S.J."/>
            <person name="Labutti K."/>
            <person name="Lipzen A."/>
            <person name="Dockter R."/>
            <person name="Kennedy M."/>
            <person name="Grigoriev I.V."/>
            <person name="Spatafora J.W."/>
        </authorList>
    </citation>
    <scope>NUCLEOTIDE SEQUENCE [LARGE SCALE GENOMIC DNA]</scope>
    <source>
        <strain evidence="8 9">CBS 120377</strain>
    </source>
</reference>
<keyword evidence="6" id="KW-0539">Nucleus</keyword>
<evidence type="ECO:0000256" key="2">
    <source>
        <dbReference type="ARBA" id="ARBA00022833"/>
    </source>
</evidence>
<protein>
    <submittedName>
        <fullName evidence="8">Uncharacterized protein</fullName>
    </submittedName>
</protein>
<keyword evidence="2" id="KW-0862">Zinc</keyword>
<evidence type="ECO:0000256" key="1">
    <source>
        <dbReference type="ARBA" id="ARBA00022723"/>
    </source>
</evidence>
<keyword evidence="3" id="KW-0805">Transcription regulation</keyword>
<dbReference type="Pfam" id="PF11951">
    <property type="entry name" value="Fungal_trans_2"/>
    <property type="match status" value="1"/>
</dbReference>
<organism evidence="8 9">
    <name type="scientific">Mollisia scopiformis</name>
    <name type="common">Conifer needle endophyte fungus</name>
    <name type="synonym">Phialocephala scopiformis</name>
    <dbReference type="NCBI Taxonomy" id="149040"/>
    <lineage>
        <taxon>Eukaryota</taxon>
        <taxon>Fungi</taxon>
        <taxon>Dikarya</taxon>
        <taxon>Ascomycota</taxon>
        <taxon>Pezizomycotina</taxon>
        <taxon>Leotiomycetes</taxon>
        <taxon>Helotiales</taxon>
        <taxon>Mollisiaceae</taxon>
        <taxon>Mollisia</taxon>
    </lineage>
</organism>
<dbReference type="RefSeq" id="XP_018063103.1">
    <property type="nucleotide sequence ID" value="XM_018208195.1"/>
</dbReference>
<evidence type="ECO:0000256" key="3">
    <source>
        <dbReference type="ARBA" id="ARBA00023015"/>
    </source>
</evidence>
<name>A0A132B8L7_MOLSC</name>
<dbReference type="PANTHER" id="PTHR36206:SF4">
    <property type="entry name" value="HYPOTHETICAL CONSERVED PROTEIN (EUROFUNG)-RELATED"/>
    <property type="match status" value="1"/>
</dbReference>
<feature type="non-terminal residue" evidence="8">
    <location>
        <position position="205"/>
    </location>
</feature>
<dbReference type="InterPro" id="IPR052360">
    <property type="entry name" value="Transcr_Regulatory_Proteins"/>
</dbReference>
<dbReference type="InParanoid" id="A0A132B8L7"/>
<proteinExistence type="predicted"/>
<evidence type="ECO:0000313" key="9">
    <source>
        <dbReference type="Proteomes" id="UP000070700"/>
    </source>
</evidence>
<dbReference type="GeneID" id="28817921"/>
<dbReference type="PANTHER" id="PTHR36206">
    <property type="entry name" value="ASPERCRYPTIN BIOSYNTHESIS CLUSTER-SPECIFIC TRANSCRIPTION REGULATOR ATNN-RELATED"/>
    <property type="match status" value="1"/>
</dbReference>